<accession>A7S2K1</accession>
<organism evidence="1 2">
    <name type="scientific">Nematostella vectensis</name>
    <name type="common">Starlet sea anemone</name>
    <dbReference type="NCBI Taxonomy" id="45351"/>
    <lineage>
        <taxon>Eukaryota</taxon>
        <taxon>Metazoa</taxon>
        <taxon>Cnidaria</taxon>
        <taxon>Anthozoa</taxon>
        <taxon>Hexacorallia</taxon>
        <taxon>Actiniaria</taxon>
        <taxon>Edwardsiidae</taxon>
        <taxon>Nematostella</taxon>
    </lineage>
</organism>
<dbReference type="AlphaFoldDB" id="A7S2K1"/>
<protein>
    <submittedName>
        <fullName evidence="1">Uncharacterized protein</fullName>
    </submittedName>
</protein>
<name>A7S2K1_NEMVE</name>
<evidence type="ECO:0000313" key="1">
    <source>
        <dbReference type="EMBL" id="EDO42015.1"/>
    </source>
</evidence>
<dbReference type="HOGENOM" id="CLU_3130262_0_0_1"/>
<proteinExistence type="predicted"/>
<gene>
    <name evidence="1" type="ORF">NEMVEDRAFT_v1g102270</name>
</gene>
<reference evidence="1 2" key="1">
    <citation type="journal article" date="2007" name="Science">
        <title>Sea anemone genome reveals ancestral eumetazoan gene repertoire and genomic organization.</title>
        <authorList>
            <person name="Putnam N.H."/>
            <person name="Srivastava M."/>
            <person name="Hellsten U."/>
            <person name="Dirks B."/>
            <person name="Chapman J."/>
            <person name="Salamov A."/>
            <person name="Terry A."/>
            <person name="Shapiro H."/>
            <person name="Lindquist E."/>
            <person name="Kapitonov V.V."/>
            <person name="Jurka J."/>
            <person name="Genikhovich G."/>
            <person name="Grigoriev I.V."/>
            <person name="Lucas S.M."/>
            <person name="Steele R.E."/>
            <person name="Finnerty J.R."/>
            <person name="Technau U."/>
            <person name="Martindale M.Q."/>
            <person name="Rokhsar D.S."/>
        </authorList>
    </citation>
    <scope>NUCLEOTIDE SEQUENCE [LARGE SCALE GENOMIC DNA]</scope>
    <source>
        <strain evidence="2">CH2 X CH6</strain>
    </source>
</reference>
<dbReference type="InParanoid" id="A7S2K1"/>
<dbReference type="Proteomes" id="UP000001593">
    <property type="component" value="Unassembled WGS sequence"/>
</dbReference>
<feature type="non-terminal residue" evidence="1">
    <location>
        <position position="1"/>
    </location>
</feature>
<evidence type="ECO:0000313" key="2">
    <source>
        <dbReference type="Proteomes" id="UP000001593"/>
    </source>
</evidence>
<dbReference type="EMBL" id="DS469569">
    <property type="protein sequence ID" value="EDO42015.1"/>
    <property type="molecule type" value="Genomic_DNA"/>
</dbReference>
<sequence length="50" mass="5333">ASLMNLMDLACLECLAFTSSSSELDSLSSKLNGDSFSMTSPLWLLLCSAK</sequence>
<keyword evidence="2" id="KW-1185">Reference proteome</keyword>